<evidence type="ECO:0000313" key="1">
    <source>
        <dbReference type="EMBL" id="KFF10490.1"/>
    </source>
</evidence>
<protein>
    <submittedName>
        <fullName evidence="1">Uncharacterized protein</fullName>
    </submittedName>
</protein>
<dbReference type="AlphaFoldDB" id="A0A086A1C6"/>
<dbReference type="STRING" id="445961.IW15_19310"/>
<dbReference type="Proteomes" id="UP000028705">
    <property type="component" value="Unassembled WGS sequence"/>
</dbReference>
<keyword evidence="2" id="KW-1185">Reference proteome</keyword>
<accession>A0A086A1C6</accession>
<organism evidence="1 2">
    <name type="scientific">Chryseobacterium soli</name>
    <dbReference type="NCBI Taxonomy" id="445961"/>
    <lineage>
        <taxon>Bacteria</taxon>
        <taxon>Pseudomonadati</taxon>
        <taxon>Bacteroidota</taxon>
        <taxon>Flavobacteriia</taxon>
        <taxon>Flavobacteriales</taxon>
        <taxon>Weeksellaceae</taxon>
        <taxon>Chryseobacterium group</taxon>
        <taxon>Chryseobacterium</taxon>
    </lineage>
</organism>
<evidence type="ECO:0000313" key="2">
    <source>
        <dbReference type="Proteomes" id="UP000028705"/>
    </source>
</evidence>
<reference evidence="1 2" key="1">
    <citation type="submission" date="2014-07" db="EMBL/GenBank/DDBJ databases">
        <title>Genome of Chryseobacterium soli DSM 19298.</title>
        <authorList>
            <person name="Stropko S.J."/>
            <person name="Pipes S.E."/>
            <person name="Newman J."/>
        </authorList>
    </citation>
    <scope>NUCLEOTIDE SEQUENCE [LARGE SCALE GENOMIC DNA]</scope>
    <source>
        <strain evidence="1 2">DSM 19298</strain>
    </source>
</reference>
<name>A0A086A1C6_9FLAO</name>
<comment type="caution">
    <text evidence="1">The sequence shown here is derived from an EMBL/GenBank/DDBJ whole genome shotgun (WGS) entry which is preliminary data.</text>
</comment>
<dbReference type="EMBL" id="JPRH01000010">
    <property type="protein sequence ID" value="KFF10490.1"/>
    <property type="molecule type" value="Genomic_DNA"/>
</dbReference>
<sequence length="70" mass="7811">MKTGGLSEPAGLFLYMNKLIGNLSNILKEITIDQHSILQGNNSFPQNNNTFFLLQLRIVLVKHKDGTVVI</sequence>
<gene>
    <name evidence="1" type="ORF">IW15_19310</name>
</gene>
<proteinExistence type="predicted"/>